<evidence type="ECO:0000256" key="6">
    <source>
        <dbReference type="ARBA" id="ARBA00023136"/>
    </source>
</evidence>
<evidence type="ECO:0000256" key="3">
    <source>
        <dbReference type="ARBA" id="ARBA00022448"/>
    </source>
</evidence>
<comment type="subcellular location">
    <subcellularLocation>
        <location evidence="1">Membrane</location>
        <topology evidence="1">Multi-pass membrane protein</topology>
    </subcellularLocation>
</comment>
<evidence type="ECO:0000256" key="4">
    <source>
        <dbReference type="ARBA" id="ARBA00022692"/>
    </source>
</evidence>
<dbReference type="NCBIfam" id="TIGR00879">
    <property type="entry name" value="SP"/>
    <property type="match status" value="1"/>
</dbReference>
<gene>
    <name evidence="8" type="primary">galP</name>
    <name evidence="8" type="ORF">Psal009_01470</name>
</gene>
<dbReference type="InterPro" id="IPR036259">
    <property type="entry name" value="MFS_trans_sf"/>
</dbReference>
<dbReference type="SUPFAM" id="SSF103473">
    <property type="entry name" value="MFS general substrate transporter"/>
    <property type="match status" value="1"/>
</dbReference>
<dbReference type="PROSITE" id="PS00217">
    <property type="entry name" value="SUGAR_TRANSPORT_2"/>
    <property type="match status" value="1"/>
</dbReference>
<evidence type="ECO:0000256" key="7">
    <source>
        <dbReference type="RuleBase" id="RU003346"/>
    </source>
</evidence>
<dbReference type="PANTHER" id="PTHR48020">
    <property type="entry name" value="PROTON MYO-INOSITOL COTRANSPORTER"/>
    <property type="match status" value="1"/>
</dbReference>
<dbReference type="RefSeq" id="WP_016210769.1">
    <property type="nucleotide sequence ID" value="NZ_CP012413.1"/>
</dbReference>
<dbReference type="GO" id="GO:0016020">
    <property type="term" value="C:membrane"/>
    <property type="evidence" value="ECO:0007669"/>
    <property type="project" value="UniProtKB-SubCell"/>
</dbReference>
<comment type="similarity">
    <text evidence="2 7">Belongs to the major facilitator superfamily. Sugar transporter (TC 2.A.1.1) family.</text>
</comment>
<dbReference type="CDD" id="cd17315">
    <property type="entry name" value="MFS_GLUT_like"/>
    <property type="match status" value="1"/>
</dbReference>
<dbReference type="Pfam" id="PF00083">
    <property type="entry name" value="Sugar_tr"/>
    <property type="match status" value="1"/>
</dbReference>
<evidence type="ECO:0000256" key="2">
    <source>
        <dbReference type="ARBA" id="ARBA00010992"/>
    </source>
</evidence>
<dbReference type="PRINTS" id="PR00171">
    <property type="entry name" value="SUGRTRNSPORT"/>
</dbReference>
<accession>A0A9Q5YJG7</accession>
<keyword evidence="9" id="KW-1185">Reference proteome</keyword>
<sequence length="500" mass="54912">MATQFSTQLNQQHPPQGKYKFIVYQICIIAALGGLLFGLDIGFIANSLDAIKTHYGLSLQQGEHYAAVLAYGGVVGALLSGIFARFLGRKKSLIGSGLLFTLASIISATLPPLAVLEFCRFMIGFAVGIASFVVPLYLSETAPKRIRGAMGTLFQLLITIGIFLVAVSNVSIIHIFIKPTVTIPLMFLVISAFAVIMFIGGLTLPESPRWLALRGRHQDAKAILTQLRNTQEEVEEEYQEIENNLNTHTHNLSSLSKGYFWKILILCVFIQCFQQLVGINLMIYYSPTIFGYAGMTGIIAMLLVPTVNMLFTFPALKWVEKWGRKKLLYMGSATMFIAMIAAGLSFYTIGQGSPSNLEKGILFISVIVYIFGFAASWGPVAWLLCSELFPQEGREIGITVSTMVNWTFAGLVMSTSLTIMHTFGNSSIFFIFATLCLLSLLFVKTFVPETKNIMLEKIEADLKAGIPLNQLGQGSSSTYNQHTNVLQSSTKPTTTNSTNT</sequence>
<proteinExistence type="inferred from homology"/>
<dbReference type="AlphaFoldDB" id="A0A9Q5YJG7"/>
<evidence type="ECO:0000313" key="9">
    <source>
        <dbReference type="Proteomes" id="UP000422232"/>
    </source>
</evidence>
<dbReference type="GO" id="GO:0022857">
    <property type="term" value="F:transmembrane transporter activity"/>
    <property type="evidence" value="ECO:0007669"/>
    <property type="project" value="InterPro"/>
</dbReference>
<evidence type="ECO:0000256" key="1">
    <source>
        <dbReference type="ARBA" id="ARBA00004141"/>
    </source>
</evidence>
<dbReference type="InterPro" id="IPR050814">
    <property type="entry name" value="Myo-inositol_Transporter"/>
</dbReference>
<dbReference type="Proteomes" id="UP000422232">
    <property type="component" value="Chromosome"/>
</dbReference>
<evidence type="ECO:0000313" key="8">
    <source>
        <dbReference type="EMBL" id="QGO05579.1"/>
    </source>
</evidence>
<protein>
    <submittedName>
        <fullName evidence="8">Galactose transporter</fullName>
    </submittedName>
</protein>
<keyword evidence="6" id="KW-0472">Membrane</keyword>
<dbReference type="InterPro" id="IPR005828">
    <property type="entry name" value="MFS_sugar_transport-like"/>
</dbReference>
<name>A0A9Q5YJG7_PISSA</name>
<keyword evidence="3 7" id="KW-0813">Transport</keyword>
<keyword evidence="5" id="KW-1133">Transmembrane helix</keyword>
<evidence type="ECO:0000256" key="5">
    <source>
        <dbReference type="ARBA" id="ARBA00022989"/>
    </source>
</evidence>
<organism evidence="8 9">
    <name type="scientific">Piscirickettsia salmonis</name>
    <dbReference type="NCBI Taxonomy" id="1238"/>
    <lineage>
        <taxon>Bacteria</taxon>
        <taxon>Pseudomonadati</taxon>
        <taxon>Pseudomonadota</taxon>
        <taxon>Gammaproteobacteria</taxon>
        <taxon>Thiotrichales</taxon>
        <taxon>Piscirickettsiaceae</taxon>
        <taxon>Piscirickettsia</taxon>
    </lineage>
</organism>
<keyword evidence="4" id="KW-0812">Transmembrane</keyword>
<dbReference type="InterPro" id="IPR005829">
    <property type="entry name" value="Sugar_transporter_CS"/>
</dbReference>
<dbReference type="PROSITE" id="PS00216">
    <property type="entry name" value="SUGAR_TRANSPORT_1"/>
    <property type="match status" value="1"/>
</dbReference>
<dbReference type="InterPro" id="IPR003663">
    <property type="entry name" value="Sugar/inositol_transpt"/>
</dbReference>
<dbReference type="PROSITE" id="PS50850">
    <property type="entry name" value="MFS"/>
    <property type="match status" value="1"/>
</dbReference>
<dbReference type="PANTHER" id="PTHR48020:SF12">
    <property type="entry name" value="PROTON MYO-INOSITOL COTRANSPORTER"/>
    <property type="match status" value="1"/>
</dbReference>
<dbReference type="GeneID" id="66740657"/>
<dbReference type="Gene3D" id="1.20.1250.20">
    <property type="entry name" value="MFS general substrate transporter like domains"/>
    <property type="match status" value="1"/>
</dbReference>
<dbReference type="EMBL" id="CP038908">
    <property type="protein sequence ID" value="QGO05579.1"/>
    <property type="molecule type" value="Genomic_DNA"/>
</dbReference>
<dbReference type="InterPro" id="IPR020846">
    <property type="entry name" value="MFS_dom"/>
</dbReference>
<reference evidence="8 9" key="1">
    <citation type="submission" date="2019-04" db="EMBL/GenBank/DDBJ databases">
        <title>Complete genome sequencing of Piscirickettsia salmonis strain Psal-009.</title>
        <authorList>
            <person name="Schober I."/>
            <person name="Bunk B."/>
            <person name="Sproer C."/>
            <person name="Carril G.P."/>
            <person name="Riedel T."/>
            <person name="Flores-Herrera P.A."/>
            <person name="Nourdin-Galindo G."/>
            <person name="Marshall S.H."/>
            <person name="Overmann J."/>
        </authorList>
    </citation>
    <scope>NUCLEOTIDE SEQUENCE [LARGE SCALE GENOMIC DNA]</scope>
    <source>
        <strain evidence="8 9">Psal-009</strain>
    </source>
</reference>